<accession>A0A1M5P2D4</accession>
<sequence>MNKRKVQNLINSYILIIYDGSCGFCNQSIQFVLQNKPASNLRFVSSLSMTGEIILDHLRIQGIQQTIILVEDGKVLCKSRAIFGIIKYLNSRWKYIKVLSVFPYYFSDSIYDFISQHRYNYHVFVKSSAVEITSDLQTKFRDSLQS</sequence>
<gene>
    <name evidence="1" type="ORF">SAMN05444372_11237</name>
</gene>
<dbReference type="PANTHER" id="PTHR33639:SF2">
    <property type="entry name" value="DUF393 DOMAIN-CONTAINING PROTEIN"/>
    <property type="match status" value="1"/>
</dbReference>
<reference evidence="2" key="1">
    <citation type="submission" date="2016-11" db="EMBL/GenBank/DDBJ databases">
        <authorList>
            <person name="Varghese N."/>
            <person name="Submissions S."/>
        </authorList>
    </citation>
    <scope>NUCLEOTIDE SEQUENCE [LARGE SCALE GENOMIC DNA]</scope>
    <source>
        <strain evidence="2">DSM 17659</strain>
    </source>
</reference>
<dbReference type="EMBL" id="FQWF01000012">
    <property type="protein sequence ID" value="SHG95908.1"/>
    <property type="molecule type" value="Genomic_DNA"/>
</dbReference>
<dbReference type="Proteomes" id="UP000184020">
    <property type="component" value="Unassembled WGS sequence"/>
</dbReference>
<dbReference type="OrthoDB" id="9785438at2"/>
<dbReference type="InterPro" id="IPR007263">
    <property type="entry name" value="DCC1-like"/>
</dbReference>
<dbReference type="AlphaFoldDB" id="A0A1M5P2D4"/>
<dbReference type="Pfam" id="PF04134">
    <property type="entry name" value="DCC1-like"/>
    <property type="match status" value="1"/>
</dbReference>
<protein>
    <submittedName>
        <fullName evidence="1">Predicted thiol-disulfide oxidoreductase YuxK, DCC family</fullName>
    </submittedName>
</protein>
<proteinExistence type="predicted"/>
<dbReference type="PANTHER" id="PTHR33639">
    <property type="entry name" value="THIOL-DISULFIDE OXIDOREDUCTASE DCC"/>
    <property type="match status" value="1"/>
</dbReference>
<dbReference type="RefSeq" id="WP_073021137.1">
    <property type="nucleotide sequence ID" value="NZ_FQWF01000012.1"/>
</dbReference>
<organism evidence="1 2">
    <name type="scientific">Flavobacterium micromati</name>
    <dbReference type="NCBI Taxonomy" id="229205"/>
    <lineage>
        <taxon>Bacteria</taxon>
        <taxon>Pseudomonadati</taxon>
        <taxon>Bacteroidota</taxon>
        <taxon>Flavobacteriia</taxon>
        <taxon>Flavobacteriales</taxon>
        <taxon>Flavobacteriaceae</taxon>
        <taxon>Flavobacterium</taxon>
    </lineage>
</organism>
<dbReference type="STRING" id="229205.SAMN05444372_11237"/>
<dbReference type="InterPro" id="IPR052927">
    <property type="entry name" value="DCC_oxidoreductase"/>
</dbReference>
<keyword evidence="2" id="KW-1185">Reference proteome</keyword>
<evidence type="ECO:0000313" key="2">
    <source>
        <dbReference type="Proteomes" id="UP000184020"/>
    </source>
</evidence>
<evidence type="ECO:0000313" key="1">
    <source>
        <dbReference type="EMBL" id="SHG95908.1"/>
    </source>
</evidence>
<dbReference type="GO" id="GO:0015035">
    <property type="term" value="F:protein-disulfide reductase activity"/>
    <property type="evidence" value="ECO:0007669"/>
    <property type="project" value="InterPro"/>
</dbReference>
<name>A0A1M5P2D4_9FLAO</name>